<dbReference type="AlphaFoldDB" id="A0A3L6S355"/>
<reference evidence="2" key="1">
    <citation type="journal article" date="2019" name="Nat. Commun.">
        <title>The genome of broomcorn millet.</title>
        <authorList>
            <person name="Zou C."/>
            <person name="Miki D."/>
            <person name="Li D."/>
            <person name="Tang Q."/>
            <person name="Xiao L."/>
            <person name="Rajput S."/>
            <person name="Deng P."/>
            <person name="Jia W."/>
            <person name="Huang R."/>
            <person name="Zhang M."/>
            <person name="Sun Y."/>
            <person name="Hu J."/>
            <person name="Fu X."/>
            <person name="Schnable P.S."/>
            <person name="Li F."/>
            <person name="Zhang H."/>
            <person name="Feng B."/>
            <person name="Zhu X."/>
            <person name="Liu R."/>
            <person name="Schnable J.C."/>
            <person name="Zhu J.-K."/>
            <person name="Zhang H."/>
        </authorList>
    </citation>
    <scope>NUCLEOTIDE SEQUENCE [LARGE SCALE GENOMIC DNA]</scope>
</reference>
<sequence length="176" mass="19364">MVSNPALRLPPRTGNPPILNNTWEEMPSKDDMVQVSVVLAKPTRLKADKLTAATVALLFSKWLIQPIQDKVHLGYEYSGRDDPTQVRNRKVSQREALSRVACIVSGQVCDKGCPKAYCLKRPTTGERVVEFWCPAPLPEGQHGKAIDPSAGLVQSAEEALNFFSDSSRGRLPELAP</sequence>
<name>A0A3L6S355_PANMI</name>
<organism evidence="1 2">
    <name type="scientific">Panicum miliaceum</name>
    <name type="common">Proso millet</name>
    <name type="synonym">Broomcorn millet</name>
    <dbReference type="NCBI Taxonomy" id="4540"/>
    <lineage>
        <taxon>Eukaryota</taxon>
        <taxon>Viridiplantae</taxon>
        <taxon>Streptophyta</taxon>
        <taxon>Embryophyta</taxon>
        <taxon>Tracheophyta</taxon>
        <taxon>Spermatophyta</taxon>
        <taxon>Magnoliopsida</taxon>
        <taxon>Liliopsida</taxon>
        <taxon>Poales</taxon>
        <taxon>Poaceae</taxon>
        <taxon>PACMAD clade</taxon>
        <taxon>Panicoideae</taxon>
        <taxon>Panicodae</taxon>
        <taxon>Paniceae</taxon>
        <taxon>Panicinae</taxon>
        <taxon>Panicum</taxon>
        <taxon>Panicum sect. Panicum</taxon>
    </lineage>
</organism>
<protein>
    <submittedName>
        <fullName evidence="1">Uncharacterized protein</fullName>
    </submittedName>
</protein>
<dbReference type="PANTHER" id="PTHR33026">
    <property type="entry name" value="OS06G0360600 PROTEIN"/>
    <property type="match status" value="1"/>
</dbReference>
<dbReference type="EMBL" id="PQIB02000005">
    <property type="protein sequence ID" value="RLN15380.1"/>
    <property type="molecule type" value="Genomic_DNA"/>
</dbReference>
<dbReference type="OrthoDB" id="696609at2759"/>
<evidence type="ECO:0000313" key="1">
    <source>
        <dbReference type="EMBL" id="RLN15380.1"/>
    </source>
</evidence>
<accession>A0A3L6S355</accession>
<comment type="caution">
    <text evidence="1">The sequence shown here is derived from an EMBL/GenBank/DDBJ whole genome shotgun (WGS) entry which is preliminary data.</text>
</comment>
<dbReference type="Proteomes" id="UP000275267">
    <property type="component" value="Unassembled WGS sequence"/>
</dbReference>
<gene>
    <name evidence="1" type="ORF">C2845_PM02G14600</name>
</gene>
<keyword evidence="2" id="KW-1185">Reference proteome</keyword>
<evidence type="ECO:0000313" key="2">
    <source>
        <dbReference type="Proteomes" id="UP000275267"/>
    </source>
</evidence>
<dbReference type="PANTHER" id="PTHR33026:SF7">
    <property type="entry name" value="OS03G0100275 PROTEIN"/>
    <property type="match status" value="1"/>
</dbReference>
<proteinExistence type="predicted"/>